<dbReference type="Proteomes" id="UP000579647">
    <property type="component" value="Unassembled WGS sequence"/>
</dbReference>
<dbReference type="InterPro" id="IPR029442">
    <property type="entry name" value="GyrI-like"/>
</dbReference>
<accession>A0A840WH63</accession>
<keyword evidence="3" id="KW-1185">Reference proteome</keyword>
<name>A0A840WH63_9ACTN</name>
<proteinExistence type="predicted"/>
<protein>
    <recommendedName>
        <fullName evidence="1">GyrI-like small molecule binding domain-containing protein</fullName>
    </recommendedName>
</protein>
<dbReference type="Pfam" id="PF06445">
    <property type="entry name" value="GyrI-like"/>
    <property type="match status" value="1"/>
</dbReference>
<evidence type="ECO:0000313" key="3">
    <source>
        <dbReference type="Proteomes" id="UP000579647"/>
    </source>
</evidence>
<gene>
    <name evidence="2" type="ORF">HNR07_002392</name>
</gene>
<feature type="domain" description="GyrI-like small molecule binding" evidence="1">
    <location>
        <begin position="20"/>
        <end position="197"/>
    </location>
</feature>
<dbReference type="PIRSF" id="PIRSF031644">
    <property type="entry name" value="UCP031644"/>
    <property type="match status" value="1"/>
</dbReference>
<evidence type="ECO:0000259" key="1">
    <source>
        <dbReference type="Pfam" id="PF06445"/>
    </source>
</evidence>
<dbReference type="SUPFAM" id="SSF55136">
    <property type="entry name" value="Probable bacterial effector-binding domain"/>
    <property type="match status" value="1"/>
</dbReference>
<organism evidence="2 3">
    <name type="scientific">Nocardiopsis metallicus</name>
    <dbReference type="NCBI Taxonomy" id="179819"/>
    <lineage>
        <taxon>Bacteria</taxon>
        <taxon>Bacillati</taxon>
        <taxon>Actinomycetota</taxon>
        <taxon>Actinomycetes</taxon>
        <taxon>Streptosporangiales</taxon>
        <taxon>Nocardiopsidaceae</taxon>
        <taxon>Nocardiopsis</taxon>
    </lineage>
</organism>
<sequence length="206" mass="23622">MTDKIDFKRSLDSYRARHGQFRILEVPDLQYLMVDGHGDPNTSALFSEGIEALYPAAYKLKFASKRELGRDYVVPPLEGLWWARNMDAFTASRDKSKWDWTLMLMVPDWIGPDMFAAAVERAGRENRPARLDDVRLEALSEGRCVQTLHLGPFDDEAAVLARMHEEFIPQNGLRMVGRHHEIYLSDPRRTAPAKLRTILRQPVTGL</sequence>
<comment type="caution">
    <text evidence="2">The sequence shown here is derived from an EMBL/GenBank/DDBJ whole genome shotgun (WGS) entry which is preliminary data.</text>
</comment>
<reference evidence="2 3" key="1">
    <citation type="submission" date="2020-08" db="EMBL/GenBank/DDBJ databases">
        <title>Sequencing the genomes of 1000 actinobacteria strains.</title>
        <authorList>
            <person name="Klenk H.-P."/>
        </authorList>
    </citation>
    <scope>NUCLEOTIDE SEQUENCE [LARGE SCALE GENOMIC DNA]</scope>
    <source>
        <strain evidence="2 3">DSM 44598</strain>
    </source>
</reference>
<dbReference type="EMBL" id="JACHDO010000001">
    <property type="protein sequence ID" value="MBB5491255.1"/>
    <property type="molecule type" value="Genomic_DNA"/>
</dbReference>
<evidence type="ECO:0000313" key="2">
    <source>
        <dbReference type="EMBL" id="MBB5491255.1"/>
    </source>
</evidence>
<dbReference type="AlphaFoldDB" id="A0A840WH63"/>
<dbReference type="InterPro" id="IPR008319">
    <property type="entry name" value="GyrI-like_CCH_Lin2189-like"/>
</dbReference>
<dbReference type="Gene3D" id="3.20.80.10">
    <property type="entry name" value="Regulatory factor, effector binding domain"/>
    <property type="match status" value="1"/>
</dbReference>
<dbReference type="InterPro" id="IPR011256">
    <property type="entry name" value="Reg_factor_effector_dom_sf"/>
</dbReference>
<dbReference type="RefSeq" id="WP_184364976.1">
    <property type="nucleotide sequence ID" value="NZ_BAAAKM010000045.1"/>
</dbReference>